<evidence type="ECO:0000313" key="1">
    <source>
        <dbReference type="EMBL" id="GJT20914.1"/>
    </source>
</evidence>
<comment type="caution">
    <text evidence="1">The sequence shown here is derived from an EMBL/GenBank/DDBJ whole genome shotgun (WGS) entry which is preliminary data.</text>
</comment>
<reference evidence="1" key="1">
    <citation type="journal article" date="2022" name="Int. J. Mol. Sci.">
        <title>Draft Genome of Tanacetum Coccineum: Genomic Comparison of Closely Related Tanacetum-Family Plants.</title>
        <authorList>
            <person name="Yamashiro T."/>
            <person name="Shiraishi A."/>
            <person name="Nakayama K."/>
            <person name="Satake H."/>
        </authorList>
    </citation>
    <scope>NUCLEOTIDE SEQUENCE</scope>
</reference>
<accession>A0ABQ5C348</accession>
<keyword evidence="2" id="KW-1185">Reference proteome</keyword>
<feature type="non-terminal residue" evidence="1">
    <location>
        <position position="1"/>
    </location>
</feature>
<evidence type="ECO:0000313" key="2">
    <source>
        <dbReference type="Proteomes" id="UP001151760"/>
    </source>
</evidence>
<name>A0ABQ5C348_9ASTR</name>
<organism evidence="1 2">
    <name type="scientific">Tanacetum coccineum</name>
    <dbReference type="NCBI Taxonomy" id="301880"/>
    <lineage>
        <taxon>Eukaryota</taxon>
        <taxon>Viridiplantae</taxon>
        <taxon>Streptophyta</taxon>
        <taxon>Embryophyta</taxon>
        <taxon>Tracheophyta</taxon>
        <taxon>Spermatophyta</taxon>
        <taxon>Magnoliopsida</taxon>
        <taxon>eudicotyledons</taxon>
        <taxon>Gunneridae</taxon>
        <taxon>Pentapetalae</taxon>
        <taxon>asterids</taxon>
        <taxon>campanulids</taxon>
        <taxon>Asterales</taxon>
        <taxon>Asteraceae</taxon>
        <taxon>Asteroideae</taxon>
        <taxon>Anthemideae</taxon>
        <taxon>Anthemidinae</taxon>
        <taxon>Tanacetum</taxon>
    </lineage>
</organism>
<reference evidence="1" key="2">
    <citation type="submission" date="2022-01" db="EMBL/GenBank/DDBJ databases">
        <authorList>
            <person name="Yamashiro T."/>
            <person name="Shiraishi A."/>
            <person name="Satake H."/>
            <person name="Nakayama K."/>
        </authorList>
    </citation>
    <scope>NUCLEOTIDE SEQUENCE</scope>
</reference>
<dbReference type="Proteomes" id="UP001151760">
    <property type="component" value="Unassembled WGS sequence"/>
</dbReference>
<protein>
    <submittedName>
        <fullName evidence="1">Uncharacterized protein</fullName>
    </submittedName>
</protein>
<sequence>CANSEDSIEEVVTETMTKLTLREYMEEVQADYGSNTTTPKFNKNAKFELGDEFLKILCDNAFNGTNGDDVVDHTEKVLKILELIKILDVNPNKLRVHVFSLSLTGAAQNCDDVDGGPDYLDFINWLNSKFRNHKKMDGKTKNALWELWIKGGDDDVLMDEIVSSDDERKESSNINYPNDNANLFFKPYLDAQEENNICKIMKGPDEHRQEAQEYNVDKSDDISVRNNALHLFNEDDEALNKGVCKSKKFKVIRYLLGHSEEYVAISTCKYDVWKRTEGIVSCVYHDFFARMIKGSS</sequence>
<gene>
    <name evidence="1" type="ORF">Tco_0890851</name>
</gene>
<dbReference type="EMBL" id="BQNB010013845">
    <property type="protein sequence ID" value="GJT20914.1"/>
    <property type="molecule type" value="Genomic_DNA"/>
</dbReference>
<proteinExistence type="predicted"/>